<sequence length="348" mass="38834">MSAHESPSSGSKAPSPTDSSKSQIDFQFLNFSHPQDAKASGARKTVRSHVTRQQHQKEQKLQQERRARSFQGTASAADSEPIPPRRRQHAETFPVERPTTNELPTQGSGAVSSPELSSTASSPTRSKECPDPYALYPEEWHPYVHVVLVCSCHSHVDLNETDDQQDDYLSNMALDIPDMNESDTQDLLRTRFFPFVMTDPAPLHAVMLVAATRYGNLLGPRSHAIDLLQLRGMAIREINHALQDDARATTDQTIAAVAMMGCYEVLFGDSRVFNTHMTGLLRIVSLRRGLPQLGLDGLLERVLLWIDSNGSHLIGTRMYFDRAAFPTAALHPRPDPMRFTRGLRRPSQ</sequence>
<accession>A0AAN7YCM4</accession>
<feature type="compositionally biased region" description="Basic residues" evidence="1">
    <location>
        <begin position="44"/>
        <end position="54"/>
    </location>
</feature>
<feature type="compositionally biased region" description="Low complexity" evidence="1">
    <location>
        <begin position="112"/>
        <end position="124"/>
    </location>
</feature>
<feature type="compositionally biased region" description="Basic and acidic residues" evidence="1">
    <location>
        <begin position="55"/>
        <end position="67"/>
    </location>
</feature>
<dbReference type="Proteomes" id="UP001310890">
    <property type="component" value="Unassembled WGS sequence"/>
</dbReference>
<evidence type="ECO:0000313" key="2">
    <source>
        <dbReference type="EMBL" id="KAK5108255.1"/>
    </source>
</evidence>
<dbReference type="Pfam" id="PF11951">
    <property type="entry name" value="Fungal_trans_2"/>
    <property type="match status" value="1"/>
</dbReference>
<dbReference type="PANTHER" id="PTHR37540">
    <property type="entry name" value="TRANSCRIPTION FACTOR (ACR-2), PUTATIVE-RELATED-RELATED"/>
    <property type="match status" value="1"/>
</dbReference>
<organism evidence="2 3">
    <name type="scientific">Meristemomyces frigidus</name>
    <dbReference type="NCBI Taxonomy" id="1508187"/>
    <lineage>
        <taxon>Eukaryota</taxon>
        <taxon>Fungi</taxon>
        <taxon>Dikarya</taxon>
        <taxon>Ascomycota</taxon>
        <taxon>Pezizomycotina</taxon>
        <taxon>Dothideomycetes</taxon>
        <taxon>Dothideomycetidae</taxon>
        <taxon>Mycosphaerellales</taxon>
        <taxon>Teratosphaeriaceae</taxon>
        <taxon>Meristemomyces</taxon>
    </lineage>
</organism>
<feature type="compositionally biased region" description="Polar residues" evidence="1">
    <location>
        <begin position="98"/>
        <end position="111"/>
    </location>
</feature>
<reference evidence="2" key="1">
    <citation type="submission" date="2023-08" db="EMBL/GenBank/DDBJ databases">
        <title>Black Yeasts Isolated from many extreme environments.</title>
        <authorList>
            <person name="Coleine C."/>
            <person name="Stajich J.E."/>
            <person name="Selbmann L."/>
        </authorList>
    </citation>
    <scope>NUCLEOTIDE SEQUENCE</scope>
    <source>
        <strain evidence="2">CCFEE 5401</strain>
    </source>
</reference>
<dbReference type="AlphaFoldDB" id="A0AAN7YCM4"/>
<proteinExistence type="predicted"/>
<dbReference type="PANTHER" id="PTHR37540:SF5">
    <property type="entry name" value="TRANSCRIPTION FACTOR DOMAIN-CONTAINING PROTEIN"/>
    <property type="match status" value="1"/>
</dbReference>
<dbReference type="InterPro" id="IPR021858">
    <property type="entry name" value="Fun_TF"/>
</dbReference>
<protein>
    <submittedName>
        <fullName evidence="2">Uncharacterized protein</fullName>
    </submittedName>
</protein>
<evidence type="ECO:0000313" key="3">
    <source>
        <dbReference type="Proteomes" id="UP001310890"/>
    </source>
</evidence>
<name>A0AAN7YCM4_9PEZI</name>
<feature type="region of interest" description="Disordered" evidence="1">
    <location>
        <begin position="1"/>
        <end position="128"/>
    </location>
</feature>
<feature type="compositionally biased region" description="Polar residues" evidence="1">
    <location>
        <begin position="1"/>
        <end position="33"/>
    </location>
</feature>
<gene>
    <name evidence="2" type="ORF">LTR62_008639</name>
</gene>
<comment type="caution">
    <text evidence="2">The sequence shown here is derived from an EMBL/GenBank/DDBJ whole genome shotgun (WGS) entry which is preliminary data.</text>
</comment>
<evidence type="ECO:0000256" key="1">
    <source>
        <dbReference type="SAM" id="MobiDB-lite"/>
    </source>
</evidence>
<dbReference type="EMBL" id="JAVRRL010000091">
    <property type="protein sequence ID" value="KAK5108255.1"/>
    <property type="molecule type" value="Genomic_DNA"/>
</dbReference>